<evidence type="ECO:0000259" key="2">
    <source>
        <dbReference type="Pfam" id="PF14279"/>
    </source>
</evidence>
<proteinExistence type="predicted"/>
<protein>
    <submittedName>
        <fullName evidence="3">HNH endonuclease</fullName>
    </submittedName>
</protein>
<dbReference type="InterPro" id="IPR003615">
    <property type="entry name" value="HNH_nuc"/>
</dbReference>
<dbReference type="CDD" id="cd00085">
    <property type="entry name" value="HNHc"/>
    <property type="match status" value="1"/>
</dbReference>
<dbReference type="GO" id="GO:0004519">
    <property type="term" value="F:endonuclease activity"/>
    <property type="evidence" value="ECO:0007669"/>
    <property type="project" value="UniProtKB-KW"/>
</dbReference>
<dbReference type="Pfam" id="PF14279">
    <property type="entry name" value="HNH_5"/>
    <property type="match status" value="1"/>
</dbReference>
<dbReference type="InterPro" id="IPR029471">
    <property type="entry name" value="HNH_5"/>
</dbReference>
<keyword evidence="3" id="KW-0255">Endonuclease</keyword>
<dbReference type="GO" id="GO:0003676">
    <property type="term" value="F:nucleic acid binding"/>
    <property type="evidence" value="ECO:0007669"/>
    <property type="project" value="InterPro"/>
</dbReference>
<dbReference type="GO" id="GO:0008270">
    <property type="term" value="F:zinc ion binding"/>
    <property type="evidence" value="ECO:0007669"/>
    <property type="project" value="InterPro"/>
</dbReference>
<keyword evidence="3" id="KW-0540">Nuclease</keyword>
<name>A0A1V0S8E0_9VIRU</name>
<evidence type="ECO:0000313" key="3">
    <source>
        <dbReference type="EMBL" id="ARF07974.1"/>
    </source>
</evidence>
<dbReference type="Gene3D" id="1.10.30.50">
    <property type="match status" value="1"/>
</dbReference>
<gene>
    <name evidence="3" type="ORF">Catovirus_1_24</name>
</gene>
<feature type="domain" description="HNH endonuclease 5" evidence="2">
    <location>
        <begin position="33"/>
        <end position="80"/>
    </location>
</feature>
<evidence type="ECO:0000256" key="1">
    <source>
        <dbReference type="SAM" id="Coils"/>
    </source>
</evidence>
<reference evidence="3" key="1">
    <citation type="journal article" date="2017" name="Science">
        <title>Giant viruses with an expanded complement of translation system components.</title>
        <authorList>
            <person name="Schulz F."/>
            <person name="Yutin N."/>
            <person name="Ivanova N.N."/>
            <person name="Ortega D.R."/>
            <person name="Lee T.K."/>
            <person name="Vierheilig J."/>
            <person name="Daims H."/>
            <person name="Horn M."/>
            <person name="Wagner M."/>
            <person name="Jensen G.J."/>
            <person name="Kyrpides N.C."/>
            <person name="Koonin E.V."/>
            <person name="Woyke T."/>
        </authorList>
    </citation>
    <scope>NUCLEOTIDE SEQUENCE</scope>
    <source>
        <strain evidence="3">CTV1</strain>
    </source>
</reference>
<keyword evidence="3" id="KW-0378">Hydrolase</keyword>
<sequence length="221" mass="25697">MENKKKTKEKIPSTLRNTVWNYYVGDNLKKSKCSCCKIEDISFANFHCGHIISEKNGGKLHIDNLKPVCSQCNTSMGCKNMDDFMEKYGFNKIKAKAKKVDLSNQNTKKVDLSSQNTKKDNLLNQNAMTDKFKYFCDLCNFSSNDSGAWCRHKKTFKHIRNHDKNKLHNINSTSEIDSLKLKLSLCEQKLLVEQYKNREKEKENAELKKMVNVYKNKQFSN</sequence>
<accession>A0A1V0S8E0</accession>
<organism evidence="3">
    <name type="scientific">Catovirus CTV1</name>
    <dbReference type="NCBI Taxonomy" id="1977631"/>
    <lineage>
        <taxon>Viruses</taxon>
        <taxon>Varidnaviria</taxon>
        <taxon>Bamfordvirae</taxon>
        <taxon>Nucleocytoviricota</taxon>
        <taxon>Megaviricetes</taxon>
        <taxon>Imitervirales</taxon>
        <taxon>Mimiviridae</taxon>
        <taxon>Klosneuvirinae</taxon>
        <taxon>Catovirus</taxon>
    </lineage>
</organism>
<feature type="coiled-coil region" evidence="1">
    <location>
        <begin position="188"/>
        <end position="217"/>
    </location>
</feature>
<dbReference type="EMBL" id="KY684083">
    <property type="protein sequence ID" value="ARF07974.1"/>
    <property type="molecule type" value="Genomic_DNA"/>
</dbReference>
<keyword evidence="1" id="KW-0175">Coiled coil</keyword>